<evidence type="ECO:0000313" key="4">
    <source>
        <dbReference type="Proteomes" id="UP000006565"/>
    </source>
</evidence>
<dbReference type="GO" id="GO:0008168">
    <property type="term" value="F:methyltransferase activity"/>
    <property type="evidence" value="ECO:0007669"/>
    <property type="project" value="UniProtKB-KW"/>
</dbReference>
<dbReference type="GO" id="GO:0032259">
    <property type="term" value="P:methylation"/>
    <property type="evidence" value="ECO:0007669"/>
    <property type="project" value="UniProtKB-KW"/>
</dbReference>
<dbReference type="PANTHER" id="PTHR43591:SF24">
    <property type="entry name" value="2-METHOXY-6-POLYPRENYL-1,4-BENZOQUINOL METHYLASE, MITOCHONDRIAL"/>
    <property type="match status" value="1"/>
</dbReference>
<dbReference type="Pfam" id="PF13847">
    <property type="entry name" value="Methyltransf_31"/>
    <property type="match status" value="1"/>
</dbReference>
<gene>
    <name evidence="3" type="ordered locus">Mpet_1513</name>
</gene>
<dbReference type="HOGENOM" id="CLU_037990_16_1_2"/>
<dbReference type="CDD" id="cd02440">
    <property type="entry name" value="AdoMet_MTases"/>
    <property type="match status" value="1"/>
</dbReference>
<reference evidence="3 4" key="1">
    <citation type="journal article" date="2010" name="Stand. Genomic Sci.">
        <title>Complete genome sequence of Methanoplanus petrolearius type strain (SEBR 4847).</title>
        <authorList>
            <person name="Brambilla E."/>
            <person name="Djao O.D."/>
            <person name="Daligault H."/>
            <person name="Lapidus A."/>
            <person name="Lucas S."/>
            <person name="Hammon N."/>
            <person name="Nolan M."/>
            <person name="Tice H."/>
            <person name="Cheng J.F."/>
            <person name="Han C."/>
            <person name="Tapia R."/>
            <person name="Goodwin L."/>
            <person name="Pitluck S."/>
            <person name="Liolios K."/>
            <person name="Ivanova N."/>
            <person name="Mavromatis K."/>
            <person name="Mikhailova N."/>
            <person name="Pati A."/>
            <person name="Chen A."/>
            <person name="Palaniappan K."/>
            <person name="Land M."/>
            <person name="Hauser L."/>
            <person name="Chang Y.J."/>
            <person name="Jeffries C.D."/>
            <person name="Rohde M."/>
            <person name="Spring S."/>
            <person name="Sikorski J."/>
            <person name="Goker M."/>
            <person name="Woyke T."/>
            <person name="Bristow J."/>
            <person name="Eisen J.A."/>
            <person name="Markowitz V."/>
            <person name="Hugenholtz P."/>
            <person name="Kyrpides N.C."/>
            <person name="Klenk H.P."/>
        </authorList>
    </citation>
    <scope>NUCLEOTIDE SEQUENCE [LARGE SCALE GENOMIC DNA]</scope>
    <source>
        <strain evidence="4">DSM 11571 / OCM 486 / SEBR 4847</strain>
    </source>
</reference>
<dbReference type="Gene3D" id="3.40.50.150">
    <property type="entry name" value="Vaccinia Virus protein VP39"/>
    <property type="match status" value="1"/>
</dbReference>
<organism evidence="3 4">
    <name type="scientific">Methanolacinia petrolearia (strain DSM 11571 / OCM 486 / SEBR 4847)</name>
    <name type="common">Methanoplanus petrolearius</name>
    <dbReference type="NCBI Taxonomy" id="679926"/>
    <lineage>
        <taxon>Archaea</taxon>
        <taxon>Methanobacteriati</taxon>
        <taxon>Methanobacteriota</taxon>
        <taxon>Stenosarchaea group</taxon>
        <taxon>Methanomicrobia</taxon>
        <taxon>Methanomicrobiales</taxon>
        <taxon>Methanomicrobiaceae</taxon>
        <taxon>Methanolacinia</taxon>
    </lineage>
</organism>
<dbReference type="KEGG" id="mpi:Mpet_1513"/>
<dbReference type="GeneID" id="9743983"/>
<evidence type="ECO:0000313" key="3">
    <source>
        <dbReference type="EMBL" id="ADN36270.1"/>
    </source>
</evidence>
<dbReference type="OrthoDB" id="1018at2157"/>
<dbReference type="InterPro" id="IPR025714">
    <property type="entry name" value="Methyltranfer_dom"/>
</dbReference>
<proteinExistence type="predicted"/>
<dbReference type="Proteomes" id="UP000006565">
    <property type="component" value="Chromosome"/>
</dbReference>
<evidence type="ECO:0000259" key="2">
    <source>
        <dbReference type="Pfam" id="PF13847"/>
    </source>
</evidence>
<dbReference type="EMBL" id="CP002117">
    <property type="protein sequence ID" value="ADN36270.1"/>
    <property type="molecule type" value="Genomic_DNA"/>
</dbReference>
<sequence>MDSANNRSHNCRTGERDHHRGRGPTSFWMQDPELIFTELDLKHGDVFLDLGCGTGDYSICAAEEIGESGIVYAADINRNLIDDLLENSGQLGLNNIKGVISDIHETLPFEDSSIDVCLISTVLHSVDLENCGKALFTEIARILKPQGRLFVIECKKEETGFGPPLQMRLSPEAIKSYASSCGLNWISMTDLGYNYMIRFSPEEGP</sequence>
<keyword evidence="3" id="KW-0808">Transferase</keyword>
<accession>E1RG35</accession>
<evidence type="ECO:0000256" key="1">
    <source>
        <dbReference type="SAM" id="MobiDB-lite"/>
    </source>
</evidence>
<protein>
    <submittedName>
        <fullName evidence="3">Methyltransferase type 11</fullName>
    </submittedName>
</protein>
<keyword evidence="4" id="KW-1185">Reference proteome</keyword>
<dbReference type="RefSeq" id="WP_013329447.1">
    <property type="nucleotide sequence ID" value="NC_014507.1"/>
</dbReference>
<dbReference type="AlphaFoldDB" id="E1RG35"/>
<dbReference type="InterPro" id="IPR029063">
    <property type="entry name" value="SAM-dependent_MTases_sf"/>
</dbReference>
<dbReference type="STRING" id="679926.Mpet_1513"/>
<keyword evidence="3" id="KW-0489">Methyltransferase</keyword>
<dbReference type="PANTHER" id="PTHR43591">
    <property type="entry name" value="METHYLTRANSFERASE"/>
    <property type="match status" value="1"/>
</dbReference>
<feature type="region of interest" description="Disordered" evidence="1">
    <location>
        <begin position="1"/>
        <end position="25"/>
    </location>
</feature>
<dbReference type="eggNOG" id="arCOG02702">
    <property type="taxonomic scope" value="Archaea"/>
</dbReference>
<dbReference type="SUPFAM" id="SSF53335">
    <property type="entry name" value="S-adenosyl-L-methionine-dependent methyltransferases"/>
    <property type="match status" value="1"/>
</dbReference>
<feature type="domain" description="Methyltransferase" evidence="2">
    <location>
        <begin position="42"/>
        <end position="157"/>
    </location>
</feature>
<name>E1RG35_METP4</name>